<dbReference type="EMBL" id="PNBA02000017">
    <property type="protein sequence ID" value="KAG6395344.1"/>
    <property type="molecule type" value="Genomic_DNA"/>
</dbReference>
<protein>
    <submittedName>
        <fullName evidence="1">Uncharacterized protein</fullName>
    </submittedName>
</protein>
<dbReference type="AlphaFoldDB" id="A0A8X8WJ44"/>
<reference evidence="1" key="2">
    <citation type="submission" date="2020-08" db="EMBL/GenBank/DDBJ databases">
        <title>Plant Genome Project.</title>
        <authorList>
            <person name="Zhang R.-G."/>
        </authorList>
    </citation>
    <scope>NUCLEOTIDE SEQUENCE</scope>
    <source>
        <strain evidence="1">Huo1</strain>
        <tissue evidence="1">Leaf</tissue>
    </source>
</reference>
<evidence type="ECO:0000313" key="2">
    <source>
        <dbReference type="Proteomes" id="UP000298416"/>
    </source>
</evidence>
<reference evidence="1" key="1">
    <citation type="submission" date="2018-01" db="EMBL/GenBank/DDBJ databases">
        <authorList>
            <person name="Mao J.F."/>
        </authorList>
    </citation>
    <scope>NUCLEOTIDE SEQUENCE</scope>
    <source>
        <strain evidence="1">Huo1</strain>
        <tissue evidence="1">Leaf</tissue>
    </source>
</reference>
<comment type="caution">
    <text evidence="1">The sequence shown here is derived from an EMBL/GenBank/DDBJ whole genome shotgun (WGS) entry which is preliminary data.</text>
</comment>
<evidence type="ECO:0000313" key="1">
    <source>
        <dbReference type="EMBL" id="KAG6395344.1"/>
    </source>
</evidence>
<sequence>MRSAAIHLHPDRCTRASTNVDEFYTIYRNTRIATATPTIRFRAIMLIDDDRIFHVIYYIALECDIGNKARWGGPERLDPEPVFGVFEIAIGYSNRPDFLLPVVLPEAPDADAVARAAVDPGDVHVGDSVSDGDAVVSGGDGCTDDSDVVGFSEVDAVRVGAVGRGRGTDVFYGHRVAVVDVEVELFAVDGMDVLDVHSVHVLQLQ</sequence>
<dbReference type="Proteomes" id="UP000298416">
    <property type="component" value="Unassembled WGS sequence"/>
</dbReference>
<gene>
    <name evidence="1" type="ORF">SASPL_145987</name>
</gene>
<proteinExistence type="predicted"/>
<organism evidence="1">
    <name type="scientific">Salvia splendens</name>
    <name type="common">Scarlet sage</name>
    <dbReference type="NCBI Taxonomy" id="180675"/>
    <lineage>
        <taxon>Eukaryota</taxon>
        <taxon>Viridiplantae</taxon>
        <taxon>Streptophyta</taxon>
        <taxon>Embryophyta</taxon>
        <taxon>Tracheophyta</taxon>
        <taxon>Spermatophyta</taxon>
        <taxon>Magnoliopsida</taxon>
        <taxon>eudicotyledons</taxon>
        <taxon>Gunneridae</taxon>
        <taxon>Pentapetalae</taxon>
        <taxon>asterids</taxon>
        <taxon>lamiids</taxon>
        <taxon>Lamiales</taxon>
        <taxon>Lamiaceae</taxon>
        <taxon>Nepetoideae</taxon>
        <taxon>Mentheae</taxon>
        <taxon>Salviinae</taxon>
        <taxon>Salvia</taxon>
        <taxon>Salvia subgen. Calosphace</taxon>
        <taxon>core Calosphace</taxon>
    </lineage>
</organism>
<accession>A0A8X8WJ44</accession>
<name>A0A8X8WJ44_SALSN</name>
<keyword evidence="2" id="KW-1185">Reference proteome</keyword>